<dbReference type="Proteomes" id="UP000308901">
    <property type="component" value="Unassembled WGS sequence"/>
</dbReference>
<dbReference type="OrthoDB" id="9785394at2"/>
<dbReference type="AlphaFoldDB" id="A0A5R8Y2C3"/>
<evidence type="ECO:0000313" key="2">
    <source>
        <dbReference type="Proteomes" id="UP000308901"/>
    </source>
</evidence>
<proteinExistence type="predicted"/>
<reference evidence="1 2" key="1">
    <citation type="submission" date="2019-05" db="EMBL/GenBank/DDBJ databases">
        <title>Arcobacter sp. nov., isolated from sea sediment.</title>
        <authorList>
            <person name="Kim W."/>
        </authorList>
    </citation>
    <scope>NUCLEOTIDE SEQUENCE [LARGE SCALE GENOMIC DNA]</scope>
    <source>
        <strain evidence="1 2">CAU 1517</strain>
    </source>
</reference>
<gene>
    <name evidence="1" type="ORF">FDK22_06285</name>
</gene>
<dbReference type="SUPFAM" id="SSF53187">
    <property type="entry name" value="Zn-dependent exopeptidases"/>
    <property type="match status" value="1"/>
</dbReference>
<comment type="caution">
    <text evidence="1">The sequence shown here is derived from an EMBL/GenBank/DDBJ whole genome shotgun (WGS) entry which is preliminary data.</text>
</comment>
<name>A0A5R8Y2C3_9BACT</name>
<evidence type="ECO:0000313" key="1">
    <source>
        <dbReference type="EMBL" id="TLP39475.1"/>
    </source>
</evidence>
<organism evidence="1 2">
    <name type="scientific">Arcobacter arenosus</name>
    <dbReference type="NCBI Taxonomy" id="2576037"/>
    <lineage>
        <taxon>Bacteria</taxon>
        <taxon>Pseudomonadati</taxon>
        <taxon>Campylobacterota</taxon>
        <taxon>Epsilonproteobacteria</taxon>
        <taxon>Campylobacterales</taxon>
        <taxon>Arcobacteraceae</taxon>
        <taxon>Arcobacter</taxon>
    </lineage>
</organism>
<dbReference type="Gene3D" id="3.40.630.40">
    <property type="entry name" value="Zn-dependent exopeptidases"/>
    <property type="match status" value="1"/>
</dbReference>
<accession>A0A5R8Y2C3</accession>
<keyword evidence="2" id="KW-1185">Reference proteome</keyword>
<dbReference type="EMBL" id="VANU01000002">
    <property type="protein sequence ID" value="TLP39475.1"/>
    <property type="molecule type" value="Genomic_DNA"/>
</dbReference>
<evidence type="ECO:0008006" key="3">
    <source>
        <dbReference type="Google" id="ProtNLM"/>
    </source>
</evidence>
<sequence length="277" mass="32030">MINSNTHEYIEFYEGTLPIILSAPHGGEILPKEIKTRTSGVFEKDDYTKELTLEIIKEFEKSLGKTPYAVIASISREKIDLNRKKEEAFEDKKASKIYDRFHNLIKFSKNEVEKKFAKGIYIDIHGQSHPHNYLEFGYMLDNSTLNLHETQLKEYQEQSSIKNLAKFSKQSFFNQLKGPFSMGSLMTNLGFDSVPSVKLPYAADNNYYEGAYNTYLHGSLDKRNISGIQIEFPYVNCRDTKENRQRCAKAFVSALTKFLEVHLEVNFPKIDCFEQNL</sequence>
<dbReference type="RefSeq" id="WP_138152058.1">
    <property type="nucleotide sequence ID" value="NZ_VANU01000002.1"/>
</dbReference>
<protein>
    <recommendedName>
        <fullName evidence="3">N-formylglutamate amidohydrolase</fullName>
    </recommendedName>
</protein>